<dbReference type="InterPro" id="IPR000522">
    <property type="entry name" value="ABC_transptr_permease_BtuC"/>
</dbReference>
<dbReference type="Pfam" id="PF01032">
    <property type="entry name" value="FecCD"/>
    <property type="match status" value="1"/>
</dbReference>
<feature type="transmembrane region" description="Helical" evidence="8">
    <location>
        <begin position="125"/>
        <end position="149"/>
    </location>
</feature>
<evidence type="ECO:0000313" key="9">
    <source>
        <dbReference type="EMBL" id="HIV24475.1"/>
    </source>
</evidence>
<evidence type="ECO:0000256" key="4">
    <source>
        <dbReference type="ARBA" id="ARBA00022475"/>
    </source>
</evidence>
<comment type="caution">
    <text evidence="9">The sequence shown here is derived from an EMBL/GenBank/DDBJ whole genome shotgun (WGS) entry which is preliminary data.</text>
</comment>
<feature type="transmembrane region" description="Helical" evidence="8">
    <location>
        <begin position="72"/>
        <end position="89"/>
    </location>
</feature>
<dbReference type="Proteomes" id="UP000824169">
    <property type="component" value="Unassembled WGS sequence"/>
</dbReference>
<keyword evidence="6 8" id="KW-1133">Transmembrane helix</keyword>
<reference evidence="9" key="2">
    <citation type="journal article" date="2021" name="PeerJ">
        <title>Extensive microbial diversity within the chicken gut microbiome revealed by metagenomics and culture.</title>
        <authorList>
            <person name="Gilroy R."/>
            <person name="Ravi A."/>
            <person name="Getino M."/>
            <person name="Pursley I."/>
            <person name="Horton D.L."/>
            <person name="Alikhan N.F."/>
            <person name="Baker D."/>
            <person name="Gharbi K."/>
            <person name="Hall N."/>
            <person name="Watson M."/>
            <person name="Adriaenssens E.M."/>
            <person name="Foster-Nyarko E."/>
            <person name="Jarju S."/>
            <person name="Secka A."/>
            <person name="Antonio M."/>
            <person name="Oren A."/>
            <person name="Chaudhuri R.R."/>
            <person name="La Ragione R."/>
            <person name="Hildebrand F."/>
            <person name="Pallen M.J."/>
        </authorList>
    </citation>
    <scope>NUCLEOTIDE SEQUENCE</scope>
    <source>
        <strain evidence="9">CHK188-20938</strain>
    </source>
</reference>
<evidence type="ECO:0000256" key="3">
    <source>
        <dbReference type="ARBA" id="ARBA00022448"/>
    </source>
</evidence>
<dbReference type="PANTHER" id="PTHR30472">
    <property type="entry name" value="FERRIC ENTEROBACTIN TRANSPORT SYSTEM PERMEASE PROTEIN"/>
    <property type="match status" value="1"/>
</dbReference>
<evidence type="ECO:0000256" key="7">
    <source>
        <dbReference type="ARBA" id="ARBA00023136"/>
    </source>
</evidence>
<keyword evidence="5 8" id="KW-0812">Transmembrane</keyword>
<evidence type="ECO:0000256" key="6">
    <source>
        <dbReference type="ARBA" id="ARBA00022989"/>
    </source>
</evidence>
<keyword evidence="3" id="KW-0813">Transport</keyword>
<dbReference type="EMBL" id="DVOO01000006">
    <property type="protein sequence ID" value="HIV24475.1"/>
    <property type="molecule type" value="Genomic_DNA"/>
</dbReference>
<feature type="transmembrane region" description="Helical" evidence="8">
    <location>
        <begin position="161"/>
        <end position="182"/>
    </location>
</feature>
<comment type="subcellular location">
    <subcellularLocation>
        <location evidence="1">Cell membrane</location>
        <topology evidence="1">Multi-pass membrane protein</topology>
    </subcellularLocation>
</comment>
<sequence length="346" mass="36530">MKRKKKKKLALALAIAGCLFLIYICTVMGAASVSLGDINRILLHEVFHIPVSLEGISEGSITIIRDVRLPRVLLGFLTGASLSVCGAGYQGIFKNPMADPFILGISSGAALGAAIGIVLHFSGSIAGLSGTTFLAFAGALLTVLLVYTISRRGKKVPVASLLLSGIAVNQSLSAFMSLIMLFNQQSMDQIMFWTMGSLNGKGWNQVVTILPYVVVGIILLLTSARELDIMLMGEETAIQLGVNVEFVKKKVLVVTSIVTAAVVSATGIIGFVGLLIPHVVRLFTGPGHRVLMPVSLVFGGTFLILCDTVARSAITQEIPVGIITAACGGPFFLYLLRKSRKGGAVQ</sequence>
<keyword evidence="4" id="KW-1003">Cell membrane</keyword>
<comment type="similarity">
    <text evidence="2">Belongs to the binding-protein-dependent transport system permease family. FecCD subfamily.</text>
</comment>
<evidence type="ECO:0000256" key="2">
    <source>
        <dbReference type="ARBA" id="ARBA00007935"/>
    </source>
</evidence>
<name>A0A9D1T9J9_9FIRM</name>
<dbReference type="GO" id="GO:0022857">
    <property type="term" value="F:transmembrane transporter activity"/>
    <property type="evidence" value="ECO:0007669"/>
    <property type="project" value="InterPro"/>
</dbReference>
<protein>
    <submittedName>
        <fullName evidence="9">Iron chelate uptake ABC transporter family permease subunit</fullName>
    </submittedName>
</protein>
<keyword evidence="7 8" id="KW-0472">Membrane</keyword>
<organism evidence="9 10">
    <name type="scientific">Candidatus Scatomonas pullistercoris</name>
    <dbReference type="NCBI Taxonomy" id="2840920"/>
    <lineage>
        <taxon>Bacteria</taxon>
        <taxon>Bacillati</taxon>
        <taxon>Bacillota</taxon>
        <taxon>Clostridia</taxon>
        <taxon>Lachnospirales</taxon>
        <taxon>Lachnospiraceae</taxon>
        <taxon>Lachnospiraceae incertae sedis</taxon>
        <taxon>Candidatus Scatomonas</taxon>
    </lineage>
</organism>
<feature type="transmembrane region" description="Helical" evidence="8">
    <location>
        <begin position="101"/>
        <end position="119"/>
    </location>
</feature>
<dbReference type="AlphaFoldDB" id="A0A9D1T9J9"/>
<dbReference type="GO" id="GO:0005886">
    <property type="term" value="C:plasma membrane"/>
    <property type="evidence" value="ECO:0007669"/>
    <property type="project" value="UniProtKB-SubCell"/>
</dbReference>
<reference evidence="9" key="1">
    <citation type="submission" date="2020-10" db="EMBL/GenBank/DDBJ databases">
        <authorList>
            <person name="Gilroy R."/>
        </authorList>
    </citation>
    <scope>NUCLEOTIDE SEQUENCE</scope>
    <source>
        <strain evidence="9">CHK188-20938</strain>
    </source>
</reference>
<feature type="transmembrane region" description="Helical" evidence="8">
    <location>
        <begin position="251"/>
        <end position="276"/>
    </location>
</feature>
<evidence type="ECO:0000256" key="1">
    <source>
        <dbReference type="ARBA" id="ARBA00004651"/>
    </source>
</evidence>
<accession>A0A9D1T9J9</accession>
<dbReference type="CDD" id="cd06550">
    <property type="entry name" value="TM_ABC_iron-siderophores_like"/>
    <property type="match status" value="1"/>
</dbReference>
<dbReference type="InterPro" id="IPR037294">
    <property type="entry name" value="ABC_BtuC-like"/>
</dbReference>
<evidence type="ECO:0000313" key="10">
    <source>
        <dbReference type="Proteomes" id="UP000824169"/>
    </source>
</evidence>
<gene>
    <name evidence="9" type="ORF">IAB71_01610</name>
</gene>
<proteinExistence type="inferred from homology"/>
<feature type="transmembrane region" description="Helical" evidence="8">
    <location>
        <begin position="288"/>
        <end position="306"/>
    </location>
</feature>
<dbReference type="Gene3D" id="1.10.3470.10">
    <property type="entry name" value="ABC transporter involved in vitamin B12 uptake, BtuC"/>
    <property type="match status" value="1"/>
</dbReference>
<dbReference type="GO" id="GO:0033214">
    <property type="term" value="P:siderophore-iron import into cell"/>
    <property type="evidence" value="ECO:0007669"/>
    <property type="project" value="TreeGrafter"/>
</dbReference>
<evidence type="ECO:0000256" key="8">
    <source>
        <dbReference type="SAM" id="Phobius"/>
    </source>
</evidence>
<feature type="transmembrane region" description="Helical" evidence="8">
    <location>
        <begin position="202"/>
        <end position="222"/>
    </location>
</feature>
<dbReference type="SUPFAM" id="SSF81345">
    <property type="entry name" value="ABC transporter involved in vitamin B12 uptake, BtuC"/>
    <property type="match status" value="1"/>
</dbReference>
<dbReference type="FunFam" id="1.10.3470.10:FF:000001">
    <property type="entry name" value="Vitamin B12 ABC transporter permease BtuC"/>
    <property type="match status" value="1"/>
</dbReference>
<evidence type="ECO:0000256" key="5">
    <source>
        <dbReference type="ARBA" id="ARBA00022692"/>
    </source>
</evidence>
<feature type="transmembrane region" description="Helical" evidence="8">
    <location>
        <begin position="318"/>
        <end position="336"/>
    </location>
</feature>
<dbReference type="PANTHER" id="PTHR30472:SF25">
    <property type="entry name" value="ABC TRANSPORTER PERMEASE PROTEIN MJ0876-RELATED"/>
    <property type="match status" value="1"/>
</dbReference>